<accession>A0ABR2M4X1</accession>
<comment type="caution">
    <text evidence="1">The sequence shown here is derived from an EMBL/GenBank/DDBJ whole genome shotgun (WGS) entry which is preliminary data.</text>
</comment>
<evidence type="ECO:0000313" key="2">
    <source>
        <dbReference type="Proteomes" id="UP001412067"/>
    </source>
</evidence>
<reference evidence="1 2" key="1">
    <citation type="journal article" date="2022" name="Nat. Plants">
        <title>Genomes of leafy and leafless Platanthera orchids illuminate the evolution of mycoheterotrophy.</title>
        <authorList>
            <person name="Li M.H."/>
            <person name="Liu K.W."/>
            <person name="Li Z."/>
            <person name="Lu H.C."/>
            <person name="Ye Q.L."/>
            <person name="Zhang D."/>
            <person name="Wang J.Y."/>
            <person name="Li Y.F."/>
            <person name="Zhong Z.M."/>
            <person name="Liu X."/>
            <person name="Yu X."/>
            <person name="Liu D.K."/>
            <person name="Tu X.D."/>
            <person name="Liu B."/>
            <person name="Hao Y."/>
            <person name="Liao X.Y."/>
            <person name="Jiang Y.T."/>
            <person name="Sun W.H."/>
            <person name="Chen J."/>
            <person name="Chen Y.Q."/>
            <person name="Ai Y."/>
            <person name="Zhai J.W."/>
            <person name="Wu S.S."/>
            <person name="Zhou Z."/>
            <person name="Hsiao Y.Y."/>
            <person name="Wu W.L."/>
            <person name="Chen Y.Y."/>
            <person name="Lin Y.F."/>
            <person name="Hsu J.L."/>
            <person name="Li C.Y."/>
            <person name="Wang Z.W."/>
            <person name="Zhao X."/>
            <person name="Zhong W.Y."/>
            <person name="Ma X.K."/>
            <person name="Ma L."/>
            <person name="Huang J."/>
            <person name="Chen G.Z."/>
            <person name="Huang M.Z."/>
            <person name="Huang L."/>
            <person name="Peng D.H."/>
            <person name="Luo Y.B."/>
            <person name="Zou S.Q."/>
            <person name="Chen S.P."/>
            <person name="Lan S."/>
            <person name="Tsai W.C."/>
            <person name="Van de Peer Y."/>
            <person name="Liu Z.J."/>
        </authorList>
    </citation>
    <scope>NUCLEOTIDE SEQUENCE [LARGE SCALE GENOMIC DNA]</scope>
    <source>
        <strain evidence="1">Lor288</strain>
    </source>
</reference>
<organism evidence="1 2">
    <name type="scientific">Platanthera guangdongensis</name>
    <dbReference type="NCBI Taxonomy" id="2320717"/>
    <lineage>
        <taxon>Eukaryota</taxon>
        <taxon>Viridiplantae</taxon>
        <taxon>Streptophyta</taxon>
        <taxon>Embryophyta</taxon>
        <taxon>Tracheophyta</taxon>
        <taxon>Spermatophyta</taxon>
        <taxon>Magnoliopsida</taxon>
        <taxon>Liliopsida</taxon>
        <taxon>Asparagales</taxon>
        <taxon>Orchidaceae</taxon>
        <taxon>Orchidoideae</taxon>
        <taxon>Orchideae</taxon>
        <taxon>Orchidinae</taxon>
        <taxon>Platanthera</taxon>
    </lineage>
</organism>
<proteinExistence type="predicted"/>
<keyword evidence="2" id="KW-1185">Reference proteome</keyword>
<dbReference type="Proteomes" id="UP001412067">
    <property type="component" value="Unassembled WGS sequence"/>
</dbReference>
<dbReference type="EMBL" id="JBBWWR010000012">
    <property type="protein sequence ID" value="KAK8958987.1"/>
    <property type="molecule type" value="Genomic_DNA"/>
</dbReference>
<evidence type="ECO:0000313" key="1">
    <source>
        <dbReference type="EMBL" id="KAK8958987.1"/>
    </source>
</evidence>
<protein>
    <submittedName>
        <fullName evidence="1">Uncharacterized protein</fullName>
    </submittedName>
</protein>
<gene>
    <name evidence="1" type="ORF">KSP40_PGU003251</name>
</gene>
<name>A0ABR2M4X1_9ASPA</name>
<sequence>MDSMFFVPCDSNGAFSPSFPSLAAETSNRRRADFAENDEWNLLRMGKIDQTVTATSKPELFLLKSNSRSSSPTGREC</sequence>